<evidence type="ECO:0000313" key="2">
    <source>
        <dbReference type="Proteomes" id="UP000078459"/>
    </source>
</evidence>
<dbReference type="RefSeq" id="WP_068820599.1">
    <property type="nucleotide sequence ID" value="NZ_LWHJ01000011.1"/>
</dbReference>
<name>A0A179DKR8_9SPHI</name>
<evidence type="ECO:0000313" key="1">
    <source>
        <dbReference type="EMBL" id="OAQ41568.1"/>
    </source>
</evidence>
<accession>A0A179DKR8</accession>
<comment type="caution">
    <text evidence="1">The sequence shown here is derived from an EMBL/GenBank/DDBJ whole genome shotgun (WGS) entry which is preliminary data.</text>
</comment>
<evidence type="ECO:0008006" key="3">
    <source>
        <dbReference type="Google" id="ProtNLM"/>
    </source>
</evidence>
<gene>
    <name evidence="1" type="ORF">A5893_00170</name>
</gene>
<reference evidence="1 2" key="2">
    <citation type="submission" date="2016-06" db="EMBL/GenBank/DDBJ databases">
        <title>Pedobacter psychrophilus sp. nov., isolated from Antarctic fragmentary rock.</title>
        <authorList>
            <person name="Svec P."/>
        </authorList>
    </citation>
    <scope>NUCLEOTIDE SEQUENCE [LARGE SCALE GENOMIC DNA]</scope>
    <source>
        <strain evidence="1 2">CCM 8644</strain>
    </source>
</reference>
<dbReference type="Proteomes" id="UP000078459">
    <property type="component" value="Unassembled WGS sequence"/>
</dbReference>
<organism evidence="1 2">
    <name type="scientific">Pedobacter psychrophilus</name>
    <dbReference type="NCBI Taxonomy" id="1826909"/>
    <lineage>
        <taxon>Bacteria</taxon>
        <taxon>Pseudomonadati</taxon>
        <taxon>Bacteroidota</taxon>
        <taxon>Sphingobacteriia</taxon>
        <taxon>Sphingobacteriales</taxon>
        <taxon>Sphingobacteriaceae</taxon>
        <taxon>Pedobacter</taxon>
    </lineage>
</organism>
<dbReference type="AlphaFoldDB" id="A0A179DKR8"/>
<dbReference type="PROSITE" id="PS51257">
    <property type="entry name" value="PROKAR_LIPOPROTEIN"/>
    <property type="match status" value="1"/>
</dbReference>
<reference evidence="1 2" key="1">
    <citation type="submission" date="2016-04" db="EMBL/GenBank/DDBJ databases">
        <authorList>
            <person name="Evans L.H."/>
            <person name="Alamgir A."/>
            <person name="Owens N."/>
            <person name="Weber N.D."/>
            <person name="Virtaneva K."/>
            <person name="Barbian K."/>
            <person name="Babar A."/>
            <person name="Rosenke K."/>
        </authorList>
    </citation>
    <scope>NUCLEOTIDE SEQUENCE [LARGE SCALE GENOMIC DNA]</scope>
    <source>
        <strain evidence="1 2">CCM 8644</strain>
    </source>
</reference>
<sequence>MKNILFVMLLTSFSILYSCEKDNQKVEIIAEQIQGSWELKTTVNGSTGKSENFPKGNGNILDFTNLNYKIYSNGTLLKNGTFKIVKEESILTKEIVDKIIYDNESNSVKISVKIENEKLVYTVDAFDGPSSIYERK</sequence>
<proteinExistence type="predicted"/>
<keyword evidence="2" id="KW-1185">Reference proteome</keyword>
<protein>
    <recommendedName>
        <fullName evidence="3">Lipocalin-like domain-containing protein</fullName>
    </recommendedName>
</protein>
<dbReference type="EMBL" id="LWHJ01000011">
    <property type="protein sequence ID" value="OAQ41568.1"/>
    <property type="molecule type" value="Genomic_DNA"/>
</dbReference>
<dbReference type="STRING" id="1826909.A5893_00170"/>
<dbReference type="OrthoDB" id="1359047at2"/>